<evidence type="ECO:0000313" key="1">
    <source>
        <dbReference type="EMBL" id="JAI02901.1"/>
    </source>
</evidence>
<dbReference type="EMBL" id="GBXM01005677">
    <property type="protein sequence ID" value="JAI02901.1"/>
    <property type="molecule type" value="Transcribed_RNA"/>
</dbReference>
<proteinExistence type="predicted"/>
<reference evidence="1" key="2">
    <citation type="journal article" date="2015" name="Fish Shellfish Immunol.">
        <title>Early steps in the European eel (Anguilla anguilla)-Vibrio vulnificus interaction in the gills: Role of the RtxA13 toxin.</title>
        <authorList>
            <person name="Callol A."/>
            <person name="Pajuelo D."/>
            <person name="Ebbesson L."/>
            <person name="Teles M."/>
            <person name="MacKenzie S."/>
            <person name="Amaro C."/>
        </authorList>
    </citation>
    <scope>NUCLEOTIDE SEQUENCE</scope>
</reference>
<protein>
    <submittedName>
        <fullName evidence="1">Uncharacterized protein</fullName>
    </submittedName>
</protein>
<dbReference type="AlphaFoldDB" id="A0A0E9XM40"/>
<organism evidence="1">
    <name type="scientific">Anguilla anguilla</name>
    <name type="common">European freshwater eel</name>
    <name type="synonym">Muraena anguilla</name>
    <dbReference type="NCBI Taxonomy" id="7936"/>
    <lineage>
        <taxon>Eukaryota</taxon>
        <taxon>Metazoa</taxon>
        <taxon>Chordata</taxon>
        <taxon>Craniata</taxon>
        <taxon>Vertebrata</taxon>
        <taxon>Euteleostomi</taxon>
        <taxon>Actinopterygii</taxon>
        <taxon>Neopterygii</taxon>
        <taxon>Teleostei</taxon>
        <taxon>Anguilliformes</taxon>
        <taxon>Anguillidae</taxon>
        <taxon>Anguilla</taxon>
    </lineage>
</organism>
<accession>A0A0E9XM40</accession>
<reference evidence="1" key="1">
    <citation type="submission" date="2014-11" db="EMBL/GenBank/DDBJ databases">
        <authorList>
            <person name="Amaro Gonzalez C."/>
        </authorList>
    </citation>
    <scope>NUCLEOTIDE SEQUENCE</scope>
</reference>
<sequence>MQSQNCSRDNRERTLIELYCVHHRRTKALMYASQNNIRVKTII</sequence>
<name>A0A0E9XM40_ANGAN</name>